<organism evidence="2 3">
    <name type="scientific">Haloarcula rubripromontorii</name>
    <dbReference type="NCBI Taxonomy" id="1705562"/>
    <lineage>
        <taxon>Archaea</taxon>
        <taxon>Methanobacteriati</taxon>
        <taxon>Methanobacteriota</taxon>
        <taxon>Stenosarchaea group</taxon>
        <taxon>Halobacteria</taxon>
        <taxon>Halobacteriales</taxon>
        <taxon>Haloarculaceae</taxon>
        <taxon>Haloarcula</taxon>
    </lineage>
</organism>
<dbReference type="Proteomes" id="UP000037729">
    <property type="component" value="Unassembled WGS sequence"/>
</dbReference>
<comment type="caution">
    <text evidence="2">The sequence shown here is derived from an EMBL/GenBank/DDBJ whole genome shotgun (WGS) entry which is preliminary data.</text>
</comment>
<protein>
    <submittedName>
        <fullName evidence="2">Uncharacterized protein</fullName>
    </submittedName>
</protein>
<dbReference type="EMBL" id="LIUF01000003">
    <property type="protein sequence ID" value="KOX92802.1"/>
    <property type="molecule type" value="Genomic_DNA"/>
</dbReference>
<evidence type="ECO:0000313" key="3">
    <source>
        <dbReference type="Proteomes" id="UP000037729"/>
    </source>
</evidence>
<evidence type="ECO:0000313" key="2">
    <source>
        <dbReference type="EMBL" id="KOX92802.1"/>
    </source>
</evidence>
<dbReference type="AlphaFoldDB" id="A0A0M9AIP3"/>
<proteinExistence type="predicted"/>
<sequence>MSDTSDSDERTESIGPYDIEDIGVPKGDGESWRAVVARLRSRDDNRWHYCVCGARYRNRGPALRCCSDRFAKIVTDGGTPTAAETEHYADGSFVTCPDCGGDLEYQNRELALCPDCDAEFSHYYADDGTNQLFRAPDMDRVVTVYDPADDQRDDSEELVTDGGQDQTPLDRLFVEDTDDRPDEIVLENLTMLDADKFVARLESLAEAAETVSKLTADLERLRQTGLSDDDARDLIYRRNSGVAKRDIEALFDAVDQLKDGRTKRDPAERLLAEVSGLSLSETAELMDELDRLRRRYGSDD</sequence>
<keyword evidence="3" id="KW-1185">Reference proteome</keyword>
<dbReference type="RefSeq" id="WP_053967956.1">
    <property type="nucleotide sequence ID" value="NZ_LIUF01000003.1"/>
</dbReference>
<dbReference type="OrthoDB" id="221753at2157"/>
<gene>
    <name evidence="2" type="ORF">AMS69_10080</name>
</gene>
<feature type="region of interest" description="Disordered" evidence="1">
    <location>
        <begin position="1"/>
        <end position="22"/>
    </location>
</feature>
<dbReference type="PATRIC" id="fig|1705562.3.peg.178"/>
<dbReference type="SUPFAM" id="SSF57783">
    <property type="entry name" value="Zinc beta-ribbon"/>
    <property type="match status" value="1"/>
</dbReference>
<feature type="region of interest" description="Disordered" evidence="1">
    <location>
        <begin position="149"/>
        <end position="168"/>
    </location>
</feature>
<evidence type="ECO:0000256" key="1">
    <source>
        <dbReference type="SAM" id="MobiDB-lite"/>
    </source>
</evidence>
<name>A0A0M9AIP3_9EURY</name>
<accession>A0A0M9AIP3</accession>
<reference evidence="2 3" key="1">
    <citation type="submission" date="2015-08" db="EMBL/GenBank/DDBJ databases">
        <title>Genomes of Isolates from Cabo Rojo, PR.</title>
        <authorList>
            <person name="Sanchez-Nieves R.L."/>
            <person name="Montalvo-Rodriguez R."/>
        </authorList>
    </citation>
    <scope>NUCLEOTIDE SEQUENCE [LARGE SCALE GENOMIC DNA]</scope>
    <source>
        <strain evidence="2 3">SL3</strain>
    </source>
</reference>
<feature type="compositionally biased region" description="Acidic residues" evidence="1">
    <location>
        <begin position="149"/>
        <end position="159"/>
    </location>
</feature>
<dbReference type="STRING" id="1705562.AMS69_10080"/>